<evidence type="ECO:0000313" key="16">
    <source>
        <dbReference type="Proteomes" id="UP000510647"/>
    </source>
</evidence>
<organism evidence="15 16">
    <name type="scientific">Torulaspora globosa</name>
    <dbReference type="NCBI Taxonomy" id="48254"/>
    <lineage>
        <taxon>Eukaryota</taxon>
        <taxon>Fungi</taxon>
        <taxon>Dikarya</taxon>
        <taxon>Ascomycota</taxon>
        <taxon>Saccharomycotina</taxon>
        <taxon>Saccharomycetes</taxon>
        <taxon>Saccharomycetales</taxon>
        <taxon>Saccharomycetaceae</taxon>
        <taxon>Torulaspora</taxon>
    </lineage>
</organism>
<feature type="transmembrane region" description="Helical" evidence="13">
    <location>
        <begin position="231"/>
        <end position="248"/>
    </location>
</feature>
<dbReference type="SUPFAM" id="SSF53448">
    <property type="entry name" value="Nucleotide-diphospho-sugar transferases"/>
    <property type="match status" value="1"/>
</dbReference>
<dbReference type="PANTHER" id="PTHR10859">
    <property type="entry name" value="GLYCOSYL TRANSFERASE"/>
    <property type="match status" value="1"/>
</dbReference>
<evidence type="ECO:0000256" key="10">
    <source>
        <dbReference type="ARBA" id="ARBA00022989"/>
    </source>
</evidence>
<proteinExistence type="inferred from homology"/>
<keyword evidence="16" id="KW-1185">Reference proteome</keyword>
<keyword evidence="9" id="KW-0735">Signal-anchor</keyword>
<dbReference type="Proteomes" id="UP000510647">
    <property type="component" value="Chromosome 3"/>
</dbReference>
<evidence type="ECO:0000256" key="4">
    <source>
        <dbReference type="ARBA" id="ARBA00012583"/>
    </source>
</evidence>
<dbReference type="Gene3D" id="3.90.550.10">
    <property type="entry name" value="Spore Coat Polysaccharide Biosynthesis Protein SpsA, Chain A"/>
    <property type="match status" value="1"/>
</dbReference>
<dbReference type="AlphaFoldDB" id="A0A7H9HR47"/>
<dbReference type="FunFam" id="3.90.550.10:FF:000169">
    <property type="entry name" value="Dolichyl-phosphate beta-glucosyltransferase"/>
    <property type="match status" value="1"/>
</dbReference>
<protein>
    <recommendedName>
        <fullName evidence="4">dolichyl-phosphate beta-glucosyltransferase</fullName>
        <ecNumber evidence="4">2.4.1.117</ecNumber>
    </recommendedName>
</protein>
<keyword evidence="7 13" id="KW-0812">Transmembrane</keyword>
<dbReference type="GO" id="GO:0004581">
    <property type="term" value="F:dolichyl-phosphate beta-glucosyltransferase activity"/>
    <property type="evidence" value="ECO:0007669"/>
    <property type="project" value="UniProtKB-EC"/>
</dbReference>
<comment type="similarity">
    <text evidence="3">Belongs to the glycosyltransferase 2 family.</text>
</comment>
<keyword evidence="5" id="KW-0328">Glycosyltransferase</keyword>
<dbReference type="EMBL" id="CP059269">
    <property type="protein sequence ID" value="QLQ79751.1"/>
    <property type="molecule type" value="Genomic_DNA"/>
</dbReference>
<comment type="subcellular location">
    <subcellularLocation>
        <location evidence="1">Endoplasmic reticulum membrane</location>
        <topology evidence="1">Single-pass membrane protein</topology>
    </subcellularLocation>
</comment>
<feature type="transmembrane region" description="Helical" evidence="13">
    <location>
        <begin position="15"/>
        <end position="34"/>
    </location>
</feature>
<name>A0A7H9HR47_9SACH</name>
<keyword evidence="10 13" id="KW-1133">Transmembrane helix</keyword>
<evidence type="ECO:0000256" key="3">
    <source>
        <dbReference type="ARBA" id="ARBA00006739"/>
    </source>
</evidence>
<sequence>MALKSVGLYLENVELRILLASIVVVTVVSVYTVIRLLSHTPRRPFPEELQYQTANTDGLILNKRLPDVTDRLIEENDDILISVVVPSYNETNRILVMLSEAIKHLDNSIPGRWEIIIVDDGSSDGTAEYCLELSHGKFKLEAEQLRVVKLTENRGKGGAVRQGLLHIRGKYGLFADADGASNFSDVENLLRALRQLEKTSTTGNGAAVAIGSRAHMVNTDAVVKRSFIRNLLMYGLHTLVFVFGIRSIKDTQCGFKLFNRQAIVEIFPYLHTEGWIFDVEILMLAIRKSIPIAEVSISWHEVDGSKMDLARDSINMAKDLVVIRMAYILGIYRDRVESASWH</sequence>
<dbReference type="CDD" id="cd04188">
    <property type="entry name" value="DPG_synthase"/>
    <property type="match status" value="1"/>
</dbReference>
<evidence type="ECO:0000256" key="5">
    <source>
        <dbReference type="ARBA" id="ARBA00022676"/>
    </source>
</evidence>
<dbReference type="InterPro" id="IPR001173">
    <property type="entry name" value="Glyco_trans_2-like"/>
</dbReference>
<dbReference type="InterPro" id="IPR035518">
    <property type="entry name" value="DPG_synthase"/>
</dbReference>
<evidence type="ECO:0000256" key="12">
    <source>
        <dbReference type="ARBA" id="ARBA00045097"/>
    </source>
</evidence>
<dbReference type="OrthoDB" id="3784at2759"/>
<comment type="pathway">
    <text evidence="2">Protein modification; protein glycosylation.</text>
</comment>
<dbReference type="GO" id="GO:0005789">
    <property type="term" value="C:endoplasmic reticulum membrane"/>
    <property type="evidence" value="ECO:0007669"/>
    <property type="project" value="UniProtKB-SubCell"/>
</dbReference>
<keyword evidence="8" id="KW-0256">Endoplasmic reticulum</keyword>
<keyword evidence="6" id="KW-0808">Transferase</keyword>
<dbReference type="InterPro" id="IPR029044">
    <property type="entry name" value="Nucleotide-diphossugar_trans"/>
</dbReference>
<evidence type="ECO:0000256" key="11">
    <source>
        <dbReference type="ARBA" id="ARBA00023136"/>
    </source>
</evidence>
<keyword evidence="11 13" id="KW-0472">Membrane</keyword>
<accession>A0A7H9HR47</accession>
<feature type="domain" description="Glycosyltransferase 2-like" evidence="14">
    <location>
        <begin position="82"/>
        <end position="253"/>
    </location>
</feature>
<gene>
    <name evidence="15" type="ORF">HG537_0C04000</name>
</gene>
<evidence type="ECO:0000256" key="1">
    <source>
        <dbReference type="ARBA" id="ARBA00004389"/>
    </source>
</evidence>
<evidence type="ECO:0000256" key="2">
    <source>
        <dbReference type="ARBA" id="ARBA00004922"/>
    </source>
</evidence>
<dbReference type="Pfam" id="PF00535">
    <property type="entry name" value="Glycos_transf_2"/>
    <property type="match status" value="1"/>
</dbReference>
<evidence type="ECO:0000256" key="9">
    <source>
        <dbReference type="ARBA" id="ARBA00022968"/>
    </source>
</evidence>
<evidence type="ECO:0000313" key="15">
    <source>
        <dbReference type="EMBL" id="QLQ79751.1"/>
    </source>
</evidence>
<evidence type="ECO:0000256" key="13">
    <source>
        <dbReference type="SAM" id="Phobius"/>
    </source>
</evidence>
<evidence type="ECO:0000256" key="6">
    <source>
        <dbReference type="ARBA" id="ARBA00022679"/>
    </source>
</evidence>
<dbReference type="PANTHER" id="PTHR10859:SF91">
    <property type="entry name" value="DOLICHYL-PHOSPHATE BETA-GLUCOSYLTRANSFERASE"/>
    <property type="match status" value="1"/>
</dbReference>
<dbReference type="GO" id="GO:0006487">
    <property type="term" value="P:protein N-linked glycosylation"/>
    <property type="evidence" value="ECO:0007669"/>
    <property type="project" value="TreeGrafter"/>
</dbReference>
<evidence type="ECO:0000256" key="7">
    <source>
        <dbReference type="ARBA" id="ARBA00022692"/>
    </source>
</evidence>
<evidence type="ECO:0000259" key="14">
    <source>
        <dbReference type="Pfam" id="PF00535"/>
    </source>
</evidence>
<reference evidence="15 16" key="1">
    <citation type="submission" date="2020-06" db="EMBL/GenBank/DDBJ databases">
        <title>The yeast mating-type switching endonuclease HO is a domesticated member of an unorthodox homing genetic element family.</title>
        <authorList>
            <person name="Coughlan A.Y."/>
            <person name="Lombardi L."/>
            <person name="Braun-Galleani S."/>
            <person name="Martos A.R."/>
            <person name="Galeote V."/>
            <person name="Bigey F."/>
            <person name="Dequin S."/>
            <person name="Byrne K.P."/>
            <person name="Wolfe K.H."/>
        </authorList>
    </citation>
    <scope>NUCLEOTIDE SEQUENCE [LARGE SCALE GENOMIC DNA]</scope>
    <source>
        <strain evidence="15 16">CBS2947</strain>
    </source>
</reference>
<comment type="catalytic activity">
    <reaction evidence="12">
        <text>a di-trans,poly-cis-dolichyl phosphate + UDP-alpha-D-glucose = a di-trans,poly-cis-dolichyl beta-D-glucosyl phosphate + UDP</text>
        <dbReference type="Rhea" id="RHEA:15401"/>
        <dbReference type="Rhea" id="RHEA-COMP:19498"/>
        <dbReference type="Rhea" id="RHEA-COMP:19502"/>
        <dbReference type="ChEBI" id="CHEBI:57525"/>
        <dbReference type="ChEBI" id="CHEBI:57683"/>
        <dbReference type="ChEBI" id="CHEBI:58223"/>
        <dbReference type="ChEBI" id="CHEBI:58885"/>
        <dbReference type="EC" id="2.4.1.117"/>
    </reaction>
    <physiologicalReaction direction="left-to-right" evidence="12">
        <dbReference type="Rhea" id="RHEA:15402"/>
    </physiologicalReaction>
</comment>
<dbReference type="EC" id="2.4.1.117" evidence="4"/>
<evidence type="ECO:0000256" key="8">
    <source>
        <dbReference type="ARBA" id="ARBA00022824"/>
    </source>
</evidence>